<proteinExistence type="inferred from homology"/>
<dbReference type="EMBL" id="QXIU01000124">
    <property type="protein sequence ID" value="RIE11056.1"/>
    <property type="molecule type" value="Genomic_DNA"/>
</dbReference>
<dbReference type="InterPro" id="IPR003593">
    <property type="entry name" value="AAA+_ATPase"/>
</dbReference>
<sequence>MIRLDKVSYQIETSAGAVQVLRDIDLELPDGSISAIVGPNGSGKSTLARLVSGLLRPTSGSVHLLPGADIQTAMDVHPGLDIGLVFQNPDNQLVATTVEDDIAFGLENLELPHAEMVQRVEDALHLLGLEQFRDYPPHRLSGGQKQKVAIAGVLAMKPSFLILDEATSLLDPTNRREVMQTVLRLNHELGIGIVMVTHLLDEVLVASRVGVLANGELAAWDSPRAIFSNSAVVELGDLVLPLSARASFLMQERWTDFPLCLTPEEFARAACPLI</sequence>
<organism evidence="10 12">
    <name type="scientific">Candidatus Cryosericum odellii</name>
    <dbReference type="NCBI Taxonomy" id="2290917"/>
    <lineage>
        <taxon>Bacteria</taxon>
        <taxon>Pseudomonadati</taxon>
        <taxon>Caldisericota/Cryosericota group</taxon>
        <taxon>Candidatus Cryosericota</taxon>
        <taxon>Candidatus Cryosericia</taxon>
        <taxon>Candidatus Cryosericales</taxon>
        <taxon>Candidatus Cryosericaceae</taxon>
        <taxon>Candidatus Cryosericum</taxon>
    </lineage>
</organism>
<evidence type="ECO:0000313" key="13">
    <source>
        <dbReference type="Proteomes" id="UP000266489"/>
    </source>
</evidence>
<evidence type="ECO:0000256" key="5">
    <source>
        <dbReference type="ARBA" id="ARBA00022741"/>
    </source>
</evidence>
<accession>A0A398D695</accession>
<name>A0A398CY26_9BACT</name>
<evidence type="ECO:0000256" key="3">
    <source>
        <dbReference type="ARBA" id="ARBA00022448"/>
    </source>
</evidence>
<protein>
    <submittedName>
        <fullName evidence="10">ATP-binding cassette domain-containing protein</fullName>
    </submittedName>
</protein>
<dbReference type="InterPro" id="IPR027417">
    <property type="entry name" value="P-loop_NTPase"/>
</dbReference>
<reference evidence="12 13" key="1">
    <citation type="submission" date="2018-09" db="EMBL/GenBank/DDBJ databases">
        <title>Discovery and Ecogenomic Context for Candidatus Cryosericales, a Global Caldiserica Order Active in Thawing Permafrost.</title>
        <authorList>
            <person name="Martinez M.A."/>
            <person name="Woodcroft B.J."/>
            <person name="Ignacio Espinoza J.C."/>
            <person name="Zayed A."/>
            <person name="Singleton C.M."/>
            <person name="Boyd J."/>
            <person name="Li Y.-F."/>
            <person name="Purvine S."/>
            <person name="Maughan H."/>
            <person name="Hodgkins S.B."/>
            <person name="Anderson D."/>
            <person name="Sederholm M."/>
            <person name="Temperton B."/>
            <person name="Saleska S.R."/>
            <person name="Tyson G.W."/>
            <person name="Rich V.I."/>
        </authorList>
    </citation>
    <scope>NUCLEOTIDE SEQUENCE [LARGE SCALE GENOMIC DNA]</scope>
    <source>
        <strain evidence="11 13">SMC5</strain>
        <strain evidence="10 12">SMC6</strain>
    </source>
</reference>
<keyword evidence="7" id="KW-1278">Translocase</keyword>
<keyword evidence="6 10" id="KW-0067">ATP-binding</keyword>
<comment type="subcellular location">
    <subcellularLocation>
        <location evidence="1">Cell membrane</location>
    </subcellularLocation>
</comment>
<dbReference type="SMART" id="SM00382">
    <property type="entry name" value="AAA"/>
    <property type="match status" value="1"/>
</dbReference>
<dbReference type="GO" id="GO:0005524">
    <property type="term" value="F:ATP binding"/>
    <property type="evidence" value="ECO:0007669"/>
    <property type="project" value="UniProtKB-KW"/>
</dbReference>
<dbReference type="Pfam" id="PF00005">
    <property type="entry name" value="ABC_tran"/>
    <property type="match status" value="1"/>
</dbReference>
<dbReference type="InterPro" id="IPR017871">
    <property type="entry name" value="ABC_transporter-like_CS"/>
</dbReference>
<evidence type="ECO:0000256" key="8">
    <source>
        <dbReference type="ARBA" id="ARBA00023136"/>
    </source>
</evidence>
<dbReference type="PROSITE" id="PS00211">
    <property type="entry name" value="ABC_TRANSPORTER_1"/>
    <property type="match status" value="1"/>
</dbReference>
<dbReference type="OrthoDB" id="9782163at2"/>
<dbReference type="EMBL" id="QXIT01000081">
    <property type="protein sequence ID" value="RIE08266.1"/>
    <property type="molecule type" value="Genomic_DNA"/>
</dbReference>
<keyword evidence="4" id="KW-1003">Cell membrane</keyword>
<evidence type="ECO:0000256" key="4">
    <source>
        <dbReference type="ARBA" id="ARBA00022475"/>
    </source>
</evidence>
<dbReference type="GO" id="GO:0042626">
    <property type="term" value="F:ATPase-coupled transmembrane transporter activity"/>
    <property type="evidence" value="ECO:0007669"/>
    <property type="project" value="TreeGrafter"/>
</dbReference>
<evidence type="ECO:0000313" key="11">
    <source>
        <dbReference type="EMBL" id="RIE11056.1"/>
    </source>
</evidence>
<dbReference type="CDD" id="cd03225">
    <property type="entry name" value="ABC_cobalt_CbiO_domain1"/>
    <property type="match status" value="1"/>
</dbReference>
<keyword evidence="12" id="KW-1185">Reference proteome</keyword>
<evidence type="ECO:0000256" key="7">
    <source>
        <dbReference type="ARBA" id="ARBA00022967"/>
    </source>
</evidence>
<dbReference type="GO" id="GO:0043190">
    <property type="term" value="C:ATP-binding cassette (ABC) transporter complex"/>
    <property type="evidence" value="ECO:0007669"/>
    <property type="project" value="TreeGrafter"/>
</dbReference>
<dbReference type="Proteomes" id="UP000266489">
    <property type="component" value="Unassembled WGS sequence"/>
</dbReference>
<evidence type="ECO:0000256" key="1">
    <source>
        <dbReference type="ARBA" id="ARBA00004236"/>
    </source>
</evidence>
<evidence type="ECO:0000256" key="6">
    <source>
        <dbReference type="ARBA" id="ARBA00022840"/>
    </source>
</evidence>
<dbReference type="Gene3D" id="3.40.50.300">
    <property type="entry name" value="P-loop containing nucleotide triphosphate hydrolases"/>
    <property type="match status" value="1"/>
</dbReference>
<dbReference type="PANTHER" id="PTHR43553">
    <property type="entry name" value="HEAVY METAL TRANSPORTER"/>
    <property type="match status" value="1"/>
</dbReference>
<dbReference type="InterPro" id="IPR003439">
    <property type="entry name" value="ABC_transporter-like_ATP-bd"/>
</dbReference>
<dbReference type="InterPro" id="IPR015856">
    <property type="entry name" value="ABC_transpr_CbiO/EcfA_su"/>
</dbReference>
<dbReference type="Proteomes" id="UP000266260">
    <property type="component" value="Unassembled WGS sequence"/>
</dbReference>
<comment type="similarity">
    <text evidence="2">Belongs to the ABC transporter superfamily.</text>
</comment>
<evidence type="ECO:0000313" key="10">
    <source>
        <dbReference type="EMBL" id="RIE08266.1"/>
    </source>
</evidence>
<dbReference type="AlphaFoldDB" id="A0A398CY26"/>
<keyword evidence="5" id="KW-0547">Nucleotide-binding</keyword>
<comment type="caution">
    <text evidence="10">The sequence shown here is derived from an EMBL/GenBank/DDBJ whole genome shotgun (WGS) entry which is preliminary data.</text>
</comment>
<keyword evidence="8" id="KW-0472">Membrane</keyword>
<dbReference type="FunFam" id="3.40.50.300:FF:000224">
    <property type="entry name" value="Energy-coupling factor transporter ATP-binding protein EcfA"/>
    <property type="match status" value="1"/>
</dbReference>
<evidence type="ECO:0000259" key="9">
    <source>
        <dbReference type="PROSITE" id="PS50893"/>
    </source>
</evidence>
<dbReference type="SUPFAM" id="SSF52540">
    <property type="entry name" value="P-loop containing nucleoside triphosphate hydrolases"/>
    <property type="match status" value="1"/>
</dbReference>
<accession>A0A398CY26</accession>
<evidence type="ECO:0000313" key="12">
    <source>
        <dbReference type="Proteomes" id="UP000266260"/>
    </source>
</evidence>
<dbReference type="PANTHER" id="PTHR43553:SF24">
    <property type="entry name" value="ENERGY-COUPLING FACTOR TRANSPORTER ATP-BINDING PROTEIN ECFA1"/>
    <property type="match status" value="1"/>
</dbReference>
<feature type="domain" description="ABC transporter" evidence="9">
    <location>
        <begin position="2"/>
        <end position="239"/>
    </location>
</feature>
<dbReference type="RefSeq" id="WP_119119897.1">
    <property type="nucleotide sequence ID" value="NZ_QXIT01000081.1"/>
</dbReference>
<dbReference type="InterPro" id="IPR050095">
    <property type="entry name" value="ECF_ABC_transporter_ATP-bd"/>
</dbReference>
<evidence type="ECO:0000256" key="2">
    <source>
        <dbReference type="ARBA" id="ARBA00005417"/>
    </source>
</evidence>
<gene>
    <name evidence="11" type="ORF">SMC5_05280</name>
    <name evidence="10" type="ORF">SMC6_04480</name>
</gene>
<dbReference type="GO" id="GO:0016887">
    <property type="term" value="F:ATP hydrolysis activity"/>
    <property type="evidence" value="ECO:0007669"/>
    <property type="project" value="InterPro"/>
</dbReference>
<dbReference type="PROSITE" id="PS50893">
    <property type="entry name" value="ABC_TRANSPORTER_2"/>
    <property type="match status" value="1"/>
</dbReference>
<keyword evidence="3" id="KW-0813">Transport</keyword>